<reference evidence="3" key="1">
    <citation type="submission" date="2023-06" db="EMBL/GenBank/DDBJ databases">
        <title>Genome-scale phylogeny and comparative genomics of the fungal order Sordariales.</title>
        <authorList>
            <consortium name="Lawrence Berkeley National Laboratory"/>
            <person name="Hensen N."/>
            <person name="Bonometti L."/>
            <person name="Westerberg I."/>
            <person name="Brannstrom I.O."/>
            <person name="Guillou S."/>
            <person name="Cros-Aarteil S."/>
            <person name="Calhoun S."/>
            <person name="Haridas S."/>
            <person name="Kuo A."/>
            <person name="Mondo S."/>
            <person name="Pangilinan J."/>
            <person name="Riley R."/>
            <person name="LaButti K."/>
            <person name="Andreopoulos B."/>
            <person name="Lipzen A."/>
            <person name="Chen C."/>
            <person name="Yanf M."/>
            <person name="Daum C."/>
            <person name="Ng V."/>
            <person name="Clum A."/>
            <person name="Steindorff A."/>
            <person name="Ohm R."/>
            <person name="Martin F."/>
            <person name="Silar P."/>
            <person name="Natvig D."/>
            <person name="Lalanne C."/>
            <person name="Gautier V."/>
            <person name="Ament-velasquez S.L."/>
            <person name="Kruys A."/>
            <person name="Hutchinson M.I."/>
            <person name="Powell A.J."/>
            <person name="Barry K."/>
            <person name="Miller A.N."/>
            <person name="Grigoriev I.V."/>
            <person name="Debuchy R."/>
            <person name="Gladieux P."/>
            <person name="Thoren M.H."/>
            <person name="Johannesson H."/>
        </authorList>
    </citation>
    <scope>NUCLEOTIDE SEQUENCE</scope>
    <source>
        <strain evidence="3">SMH3391-2</strain>
    </source>
</reference>
<dbReference type="AlphaFoldDB" id="A0AA40CAM4"/>
<dbReference type="Proteomes" id="UP001174934">
    <property type="component" value="Unassembled WGS sequence"/>
</dbReference>
<comment type="caution">
    <text evidence="3">The sequence shown here is derived from an EMBL/GenBank/DDBJ whole genome shotgun (WGS) entry which is preliminary data.</text>
</comment>
<dbReference type="EMBL" id="JAULSR010000002">
    <property type="protein sequence ID" value="KAK0630619.1"/>
    <property type="molecule type" value="Genomic_DNA"/>
</dbReference>
<protein>
    <submittedName>
        <fullName evidence="3">Uncharacterized protein</fullName>
    </submittedName>
</protein>
<organism evidence="3 4">
    <name type="scientific">Bombardia bombarda</name>
    <dbReference type="NCBI Taxonomy" id="252184"/>
    <lineage>
        <taxon>Eukaryota</taxon>
        <taxon>Fungi</taxon>
        <taxon>Dikarya</taxon>
        <taxon>Ascomycota</taxon>
        <taxon>Pezizomycotina</taxon>
        <taxon>Sordariomycetes</taxon>
        <taxon>Sordariomycetidae</taxon>
        <taxon>Sordariales</taxon>
        <taxon>Lasiosphaeriaceae</taxon>
        <taxon>Bombardia</taxon>
    </lineage>
</organism>
<keyword evidence="4" id="KW-1185">Reference proteome</keyword>
<feature type="transmembrane region" description="Helical" evidence="2">
    <location>
        <begin position="6"/>
        <end position="29"/>
    </location>
</feature>
<gene>
    <name evidence="3" type="ORF">B0T17DRAFT_528855</name>
</gene>
<proteinExistence type="predicted"/>
<evidence type="ECO:0000256" key="1">
    <source>
        <dbReference type="SAM" id="MobiDB-lite"/>
    </source>
</evidence>
<name>A0AA40CAM4_9PEZI</name>
<feature type="compositionally biased region" description="Polar residues" evidence="1">
    <location>
        <begin position="84"/>
        <end position="98"/>
    </location>
</feature>
<evidence type="ECO:0000313" key="4">
    <source>
        <dbReference type="Proteomes" id="UP001174934"/>
    </source>
</evidence>
<feature type="region of interest" description="Disordered" evidence="1">
    <location>
        <begin position="76"/>
        <end position="98"/>
    </location>
</feature>
<evidence type="ECO:0000313" key="3">
    <source>
        <dbReference type="EMBL" id="KAK0630619.1"/>
    </source>
</evidence>
<keyword evidence="2" id="KW-1133">Transmembrane helix</keyword>
<keyword evidence="2" id="KW-0812">Transmembrane</keyword>
<evidence type="ECO:0000256" key="2">
    <source>
        <dbReference type="SAM" id="Phobius"/>
    </source>
</evidence>
<keyword evidence="2" id="KW-0472">Membrane</keyword>
<sequence length="98" mass="11171">MFVWANAVVGVAVVAKYLMAWCSSSRFLYIQIYLIPRQKKASLFFFHDCHITIGREGNAERREGSEKRKKELEMNMWGVGGSPTDHSVSSTSILRWGT</sequence>
<accession>A0AA40CAM4</accession>